<sequence length="116" mass="13181">MPTMEVLECPPKPDTENECSVSYVSIICELHSEEDFGNAVFNQFRNNSNEQEFSYLAKTITTLVFKKSILSQPNARLDTKRHLSWLDKAKIRHGVAMYGLVRESVEEAFPRAAVSV</sequence>
<dbReference type="Proteomes" id="UP000717585">
    <property type="component" value="Unassembled WGS sequence"/>
</dbReference>
<accession>A0A8J6B593</accession>
<gene>
    <name evidence="1" type="ORF">J8273_3281</name>
</gene>
<name>A0A8J6B593_9EUKA</name>
<reference evidence="1" key="1">
    <citation type="submission" date="2021-05" db="EMBL/GenBank/DDBJ databases">
        <title>A free-living protist that lacks canonical eukaryotic 1 DNA replication and segregation systems.</title>
        <authorList>
            <person name="Salas-Leiva D.E."/>
            <person name="Tromer E.C."/>
            <person name="Curtis B.A."/>
            <person name="Jerlstrom-Hultqvist J."/>
            <person name="Kolisko M."/>
            <person name="Yi Z."/>
            <person name="Salas-Leiva J.S."/>
            <person name="Gallot-Lavallee L."/>
            <person name="Kops G.J.P.L."/>
            <person name="Archibald J.M."/>
            <person name="Simpson A.G.B."/>
            <person name="Roger A.J."/>
        </authorList>
    </citation>
    <scope>NUCLEOTIDE SEQUENCE</scope>
    <source>
        <strain evidence="1">BICM</strain>
    </source>
</reference>
<comment type="caution">
    <text evidence="1">The sequence shown here is derived from an EMBL/GenBank/DDBJ whole genome shotgun (WGS) entry which is preliminary data.</text>
</comment>
<evidence type="ECO:0000313" key="2">
    <source>
        <dbReference type="Proteomes" id="UP000717585"/>
    </source>
</evidence>
<dbReference type="EMBL" id="JAHDYR010000025">
    <property type="protein sequence ID" value="KAG9393152.1"/>
    <property type="molecule type" value="Genomic_DNA"/>
</dbReference>
<protein>
    <submittedName>
        <fullName evidence="1">Uncharacterized protein</fullName>
    </submittedName>
</protein>
<evidence type="ECO:0000313" key="1">
    <source>
        <dbReference type="EMBL" id="KAG9393152.1"/>
    </source>
</evidence>
<keyword evidence="2" id="KW-1185">Reference proteome</keyword>
<organism evidence="1 2">
    <name type="scientific">Carpediemonas membranifera</name>
    <dbReference type="NCBI Taxonomy" id="201153"/>
    <lineage>
        <taxon>Eukaryota</taxon>
        <taxon>Metamonada</taxon>
        <taxon>Carpediemonas-like organisms</taxon>
        <taxon>Carpediemonas</taxon>
    </lineage>
</organism>
<dbReference type="AlphaFoldDB" id="A0A8J6B593"/>
<proteinExistence type="predicted"/>